<accession>A0A7J9SKQ9</accession>
<evidence type="ECO:0000313" key="2">
    <source>
        <dbReference type="Proteomes" id="UP000546257"/>
    </source>
</evidence>
<dbReference type="RefSeq" id="WP_185193056.1">
    <property type="nucleotide sequence ID" value="NZ_JACKXD010000003.1"/>
</dbReference>
<name>A0A7J9SKQ9_9EURY</name>
<evidence type="ECO:0000313" key="1">
    <source>
        <dbReference type="EMBL" id="MBB6646699.1"/>
    </source>
</evidence>
<reference evidence="1 2" key="1">
    <citation type="submission" date="2020-08" db="EMBL/GenBank/DDBJ databases">
        <authorList>
            <person name="Seo M.-J."/>
        </authorList>
    </citation>
    <scope>NUCLEOTIDE SEQUENCE [LARGE SCALE GENOMIC DNA]</scope>
    <source>
        <strain evidence="1 2">MBLA0160</strain>
    </source>
</reference>
<organism evidence="1 2">
    <name type="scientific">Halobellus ruber</name>
    <dbReference type="NCBI Taxonomy" id="2761102"/>
    <lineage>
        <taxon>Archaea</taxon>
        <taxon>Methanobacteriati</taxon>
        <taxon>Methanobacteriota</taxon>
        <taxon>Stenosarchaea group</taxon>
        <taxon>Halobacteria</taxon>
        <taxon>Halobacteriales</taxon>
        <taxon>Haloferacaceae</taxon>
        <taxon>Halobellus</taxon>
    </lineage>
</organism>
<dbReference type="SUPFAM" id="SSF48576">
    <property type="entry name" value="Terpenoid synthases"/>
    <property type="match status" value="1"/>
</dbReference>
<gene>
    <name evidence="1" type="ORF">H5V44_10455</name>
</gene>
<dbReference type="InterPro" id="IPR008949">
    <property type="entry name" value="Isoprenoid_synthase_dom_sf"/>
</dbReference>
<comment type="caution">
    <text evidence="1">The sequence shown here is derived from an EMBL/GenBank/DDBJ whole genome shotgun (WGS) entry which is preliminary data.</text>
</comment>
<sequence>MGATNSTPGYLTEGERQEVLDAVRNQELPAEVRGVLDDCATGPGDRDRFLWKWTQSVFPHIQLSSVDTRPDDVVATKTIVTMLVSLYDDLIEKHGDRATFDRAALVPFHDNVAVEAPGVDREYIETIERVWTEVDARIRDAPNHDQYRQCFEYDFKQILNAVEYTALLNDTPEVANLKELHVHESYNMSMFVYADIDLMYSTGFDRADLGSLRNAVWHGQQMARIGNWLTTWERELREADYSSGVVVRALENGAVRPETLQSMGDDPAGASPSEVAARIRETGSERHLLERWMRERGRLREFDELIDSVDIDQYASGLETVLKYHLATRGLK</sequence>
<keyword evidence="2" id="KW-1185">Reference proteome</keyword>
<dbReference type="Proteomes" id="UP000546257">
    <property type="component" value="Unassembled WGS sequence"/>
</dbReference>
<dbReference type="AlphaFoldDB" id="A0A7J9SKQ9"/>
<proteinExistence type="predicted"/>
<protein>
    <submittedName>
        <fullName evidence="1">Uncharacterized protein</fullName>
    </submittedName>
</protein>
<dbReference type="EMBL" id="JACKXD010000003">
    <property type="protein sequence ID" value="MBB6646699.1"/>
    <property type="molecule type" value="Genomic_DNA"/>
</dbReference>